<dbReference type="Proteomes" id="UP000000560">
    <property type="component" value="Chromosome III"/>
</dbReference>
<accession>C8V9E0</accession>
<proteinExistence type="predicted"/>
<protein>
    <submittedName>
        <fullName evidence="1">Uncharacterized protein</fullName>
    </submittedName>
</protein>
<gene>
    <name evidence="1" type="ORF">ANIA_11451</name>
</gene>
<evidence type="ECO:0000313" key="2">
    <source>
        <dbReference type="Proteomes" id="UP000000560"/>
    </source>
</evidence>
<dbReference type="AlphaFoldDB" id="C8V9E0"/>
<dbReference type="HOGENOM" id="CLU_3413106_0_0_1"/>
<sequence>MIIAAFDRATLNNFEYPLTIPKNQPTDV</sequence>
<name>C8V9E0_EMENI</name>
<dbReference type="InParanoid" id="C8V9E0"/>
<reference evidence="2" key="1">
    <citation type="journal article" date="2005" name="Nature">
        <title>Sequencing of Aspergillus nidulans and comparative analysis with A. fumigatus and A. oryzae.</title>
        <authorList>
            <person name="Galagan J.E."/>
            <person name="Calvo S.E."/>
            <person name="Cuomo C."/>
            <person name="Ma L.J."/>
            <person name="Wortman J.R."/>
            <person name="Batzoglou S."/>
            <person name="Lee S.I."/>
            <person name="Basturkmen M."/>
            <person name="Spevak C.C."/>
            <person name="Clutterbuck J."/>
            <person name="Kapitonov V."/>
            <person name="Jurka J."/>
            <person name="Scazzocchio C."/>
            <person name="Farman M."/>
            <person name="Butler J."/>
            <person name="Purcell S."/>
            <person name="Harris S."/>
            <person name="Braus G.H."/>
            <person name="Draht O."/>
            <person name="Busch S."/>
            <person name="D'Enfert C."/>
            <person name="Bouchier C."/>
            <person name="Goldman G.H."/>
            <person name="Bell-Pedersen D."/>
            <person name="Griffiths-Jones S."/>
            <person name="Doonan J.H."/>
            <person name="Yu J."/>
            <person name="Vienken K."/>
            <person name="Pain A."/>
            <person name="Freitag M."/>
            <person name="Selker E.U."/>
            <person name="Archer D.B."/>
            <person name="Penalva M.A."/>
            <person name="Oakley B.R."/>
            <person name="Momany M."/>
            <person name="Tanaka T."/>
            <person name="Kumagai T."/>
            <person name="Asai K."/>
            <person name="Machida M."/>
            <person name="Nierman W.C."/>
            <person name="Denning D.W."/>
            <person name="Caddick M."/>
            <person name="Hynes M."/>
            <person name="Paoletti M."/>
            <person name="Fischer R."/>
            <person name="Miller B."/>
            <person name="Dyer P."/>
            <person name="Sachs M.S."/>
            <person name="Osmani S.A."/>
            <person name="Birren B.W."/>
        </authorList>
    </citation>
    <scope>NUCLEOTIDE SEQUENCE [LARGE SCALE GENOMIC DNA]</scope>
    <source>
        <strain evidence="2">FGSC A4 / ATCC 38163 / CBS 112.46 / NRRL 194 / M139</strain>
    </source>
</reference>
<evidence type="ECO:0000313" key="1">
    <source>
        <dbReference type="EMBL" id="CBF76462.1"/>
    </source>
</evidence>
<keyword evidence="2" id="KW-1185">Reference proteome</keyword>
<organism evidence="1 2">
    <name type="scientific">Emericella nidulans (strain FGSC A4 / ATCC 38163 / CBS 112.46 / NRRL 194 / M139)</name>
    <name type="common">Aspergillus nidulans</name>
    <dbReference type="NCBI Taxonomy" id="227321"/>
    <lineage>
        <taxon>Eukaryota</taxon>
        <taxon>Fungi</taxon>
        <taxon>Dikarya</taxon>
        <taxon>Ascomycota</taxon>
        <taxon>Pezizomycotina</taxon>
        <taxon>Eurotiomycetes</taxon>
        <taxon>Eurotiomycetidae</taxon>
        <taxon>Eurotiales</taxon>
        <taxon>Aspergillaceae</taxon>
        <taxon>Aspergillus</taxon>
        <taxon>Aspergillus subgen. Nidulantes</taxon>
    </lineage>
</organism>
<reference evidence="2" key="2">
    <citation type="journal article" date="2009" name="Fungal Genet. Biol.">
        <title>The 2008 update of the Aspergillus nidulans genome annotation: a community effort.</title>
        <authorList>
            <person name="Wortman J.R."/>
            <person name="Gilsenan J.M."/>
            <person name="Joardar V."/>
            <person name="Deegan J."/>
            <person name="Clutterbuck J."/>
            <person name="Andersen M.R."/>
            <person name="Archer D."/>
            <person name="Bencina M."/>
            <person name="Braus G."/>
            <person name="Coutinho P."/>
            <person name="von Dohren H."/>
            <person name="Doonan J."/>
            <person name="Driessen A.J."/>
            <person name="Durek P."/>
            <person name="Espeso E."/>
            <person name="Fekete E."/>
            <person name="Flipphi M."/>
            <person name="Estrada C.G."/>
            <person name="Geysens S."/>
            <person name="Goldman G."/>
            <person name="de Groot P.W."/>
            <person name="Hansen K."/>
            <person name="Harris S.D."/>
            <person name="Heinekamp T."/>
            <person name="Helmstaedt K."/>
            <person name="Henrissat B."/>
            <person name="Hofmann G."/>
            <person name="Homan T."/>
            <person name="Horio T."/>
            <person name="Horiuchi H."/>
            <person name="James S."/>
            <person name="Jones M."/>
            <person name="Karaffa L."/>
            <person name="Karanyi Z."/>
            <person name="Kato M."/>
            <person name="Keller N."/>
            <person name="Kelly D.E."/>
            <person name="Kiel J.A."/>
            <person name="Kim J.M."/>
            <person name="van der Klei I.J."/>
            <person name="Klis F.M."/>
            <person name="Kovalchuk A."/>
            <person name="Krasevec N."/>
            <person name="Kubicek C.P."/>
            <person name="Liu B."/>
            <person name="Maccabe A."/>
            <person name="Meyer V."/>
            <person name="Mirabito P."/>
            <person name="Miskei M."/>
            <person name="Mos M."/>
            <person name="Mullins J."/>
            <person name="Nelson D.R."/>
            <person name="Nielsen J."/>
            <person name="Oakley B.R."/>
            <person name="Osmani S.A."/>
            <person name="Pakula T."/>
            <person name="Paszewski A."/>
            <person name="Paulsen I."/>
            <person name="Pilsyk S."/>
            <person name="Pocsi I."/>
            <person name="Punt P.J."/>
            <person name="Ram A.F."/>
            <person name="Ren Q."/>
            <person name="Robellet X."/>
            <person name="Robson G."/>
            <person name="Seiboth B."/>
            <person name="van Solingen P."/>
            <person name="Specht T."/>
            <person name="Sun J."/>
            <person name="Taheri-Talesh N."/>
            <person name="Takeshita N."/>
            <person name="Ussery D."/>
            <person name="vanKuyk P.A."/>
            <person name="Visser H."/>
            <person name="van de Vondervoort P.J."/>
            <person name="de Vries R.P."/>
            <person name="Walton J."/>
            <person name="Xiang X."/>
            <person name="Xiong Y."/>
            <person name="Zeng A.P."/>
            <person name="Brandt B.W."/>
            <person name="Cornell M.J."/>
            <person name="van den Hondel C.A."/>
            <person name="Visser J."/>
            <person name="Oliver S.G."/>
            <person name="Turner G."/>
        </authorList>
    </citation>
    <scope>GENOME REANNOTATION</scope>
    <source>
        <strain evidence="2">FGSC A4 / ATCC 38163 / CBS 112.46 / NRRL 194 / M139</strain>
    </source>
</reference>
<dbReference type="EMBL" id="BN001303">
    <property type="protein sequence ID" value="CBF76462.1"/>
    <property type="molecule type" value="Genomic_DNA"/>
</dbReference>